<accession>A0ABQ1LYP0</accession>
<keyword evidence="4" id="KW-0804">Transcription</keyword>
<comment type="caution">
    <text evidence="6">The sequence shown here is derived from an EMBL/GenBank/DDBJ whole genome shotgun (WGS) entry which is preliminary data.</text>
</comment>
<evidence type="ECO:0000256" key="2">
    <source>
        <dbReference type="ARBA" id="ARBA00023015"/>
    </source>
</evidence>
<comment type="similarity">
    <text evidence="1">Belongs to the LysR transcriptional regulatory family.</text>
</comment>
<dbReference type="CDD" id="cd05466">
    <property type="entry name" value="PBP2_LTTR_substrate"/>
    <property type="match status" value="1"/>
</dbReference>
<dbReference type="RefSeq" id="WP_181270882.1">
    <property type="nucleotide sequence ID" value="NZ_BMJG01000003.1"/>
</dbReference>
<name>A0ABQ1LYP0_9MICO</name>
<protein>
    <submittedName>
        <fullName evidence="6">LysR family transcriptional regulator</fullName>
    </submittedName>
</protein>
<evidence type="ECO:0000256" key="3">
    <source>
        <dbReference type="ARBA" id="ARBA00023125"/>
    </source>
</evidence>
<dbReference type="Pfam" id="PF03466">
    <property type="entry name" value="LysR_substrate"/>
    <property type="match status" value="1"/>
</dbReference>
<dbReference type="SUPFAM" id="SSF46785">
    <property type="entry name" value="Winged helix' DNA-binding domain"/>
    <property type="match status" value="1"/>
</dbReference>
<gene>
    <name evidence="6" type="ORF">GCM10010974_12310</name>
</gene>
<reference evidence="7" key="1">
    <citation type="journal article" date="2019" name="Int. J. Syst. Evol. Microbiol.">
        <title>The Global Catalogue of Microorganisms (GCM) 10K type strain sequencing project: providing services to taxonomists for standard genome sequencing and annotation.</title>
        <authorList>
            <consortium name="The Broad Institute Genomics Platform"/>
            <consortium name="The Broad Institute Genome Sequencing Center for Infectious Disease"/>
            <person name="Wu L."/>
            <person name="Ma J."/>
        </authorList>
    </citation>
    <scope>NUCLEOTIDE SEQUENCE [LARGE SCALE GENOMIC DNA]</scope>
    <source>
        <strain evidence="7">CGMCC 1.15472</strain>
    </source>
</reference>
<dbReference type="Gene3D" id="3.40.190.290">
    <property type="match status" value="1"/>
</dbReference>
<dbReference type="PANTHER" id="PTHR30419">
    <property type="entry name" value="HTH-TYPE TRANSCRIPTIONAL REGULATOR YBHD"/>
    <property type="match status" value="1"/>
</dbReference>
<dbReference type="InterPro" id="IPR000847">
    <property type="entry name" value="LysR_HTH_N"/>
</dbReference>
<dbReference type="SUPFAM" id="SSF53850">
    <property type="entry name" value="Periplasmic binding protein-like II"/>
    <property type="match status" value="1"/>
</dbReference>
<evidence type="ECO:0000256" key="1">
    <source>
        <dbReference type="ARBA" id="ARBA00009437"/>
    </source>
</evidence>
<dbReference type="Proteomes" id="UP000632322">
    <property type="component" value="Unassembled WGS sequence"/>
</dbReference>
<dbReference type="InterPro" id="IPR036388">
    <property type="entry name" value="WH-like_DNA-bd_sf"/>
</dbReference>
<evidence type="ECO:0000259" key="5">
    <source>
        <dbReference type="PROSITE" id="PS50931"/>
    </source>
</evidence>
<proteinExistence type="inferred from homology"/>
<dbReference type="Gene3D" id="1.10.10.10">
    <property type="entry name" value="Winged helix-like DNA-binding domain superfamily/Winged helix DNA-binding domain"/>
    <property type="match status" value="1"/>
</dbReference>
<evidence type="ECO:0000313" key="6">
    <source>
        <dbReference type="EMBL" id="GGC31404.1"/>
    </source>
</evidence>
<dbReference type="InterPro" id="IPR036390">
    <property type="entry name" value="WH_DNA-bd_sf"/>
</dbReference>
<evidence type="ECO:0000313" key="7">
    <source>
        <dbReference type="Proteomes" id="UP000632322"/>
    </source>
</evidence>
<sequence length="306" mass="33863">MSEGPTLRQLEYFIRTVDEGSFAAAATKEHMAQPSLSEQIRRLERRLGTTLFVRTNSRLRLTDVGRQLVPKAKAAIEAAAEVSRVAKVTTDLSGGEVSFGSFRSAQHYLLAPLILAFNERFPNVQVRVVGLNSSDVADAVRRGDLEAGLVELPVDPHGLQVSAPVLSDDVVYISAHRERTRRPVSLDQVVPSRLVLAEASWGTRDPMRRLLAERAQSEQIDLDPFIQVEYGDAALEIVSRGTFDTILPLVELQRHPLRDQLSWAHLSPAFPVDFAFISRSDAELSPATEAFIAMSKGPLEEFQGPW</sequence>
<keyword evidence="2" id="KW-0805">Transcription regulation</keyword>
<dbReference type="InterPro" id="IPR005119">
    <property type="entry name" value="LysR_subst-bd"/>
</dbReference>
<dbReference type="Pfam" id="PF00126">
    <property type="entry name" value="HTH_1"/>
    <property type="match status" value="1"/>
</dbReference>
<feature type="domain" description="HTH lysR-type" evidence="5">
    <location>
        <begin position="5"/>
        <end position="62"/>
    </location>
</feature>
<dbReference type="PRINTS" id="PR00039">
    <property type="entry name" value="HTHLYSR"/>
</dbReference>
<evidence type="ECO:0000256" key="4">
    <source>
        <dbReference type="ARBA" id="ARBA00023163"/>
    </source>
</evidence>
<keyword evidence="7" id="KW-1185">Reference proteome</keyword>
<keyword evidence="3" id="KW-0238">DNA-binding</keyword>
<dbReference type="InterPro" id="IPR050950">
    <property type="entry name" value="HTH-type_LysR_regulators"/>
</dbReference>
<organism evidence="6 7">
    <name type="scientific">Brevibacterium sediminis</name>
    <dbReference type="NCBI Taxonomy" id="1857024"/>
    <lineage>
        <taxon>Bacteria</taxon>
        <taxon>Bacillati</taxon>
        <taxon>Actinomycetota</taxon>
        <taxon>Actinomycetes</taxon>
        <taxon>Micrococcales</taxon>
        <taxon>Brevibacteriaceae</taxon>
        <taxon>Brevibacterium</taxon>
    </lineage>
</organism>
<dbReference type="EMBL" id="BMJG01000003">
    <property type="protein sequence ID" value="GGC31404.1"/>
    <property type="molecule type" value="Genomic_DNA"/>
</dbReference>
<dbReference type="PROSITE" id="PS50931">
    <property type="entry name" value="HTH_LYSR"/>
    <property type="match status" value="1"/>
</dbReference>